<protein>
    <submittedName>
        <fullName evidence="2">Uncharacterized protein</fullName>
    </submittedName>
</protein>
<name>A0A914C2L7_9BILA</name>
<dbReference type="WBParaSite" id="ACRNAN_Path_160.g574.t1">
    <property type="protein sequence ID" value="ACRNAN_Path_160.g574.t1"/>
    <property type="gene ID" value="ACRNAN_Path_160.g574"/>
</dbReference>
<evidence type="ECO:0000313" key="1">
    <source>
        <dbReference type="Proteomes" id="UP000887540"/>
    </source>
</evidence>
<reference evidence="2" key="1">
    <citation type="submission" date="2022-11" db="UniProtKB">
        <authorList>
            <consortium name="WormBaseParasite"/>
        </authorList>
    </citation>
    <scope>IDENTIFICATION</scope>
</reference>
<organism evidence="1 2">
    <name type="scientific">Acrobeloides nanus</name>
    <dbReference type="NCBI Taxonomy" id="290746"/>
    <lineage>
        <taxon>Eukaryota</taxon>
        <taxon>Metazoa</taxon>
        <taxon>Ecdysozoa</taxon>
        <taxon>Nematoda</taxon>
        <taxon>Chromadorea</taxon>
        <taxon>Rhabditida</taxon>
        <taxon>Tylenchina</taxon>
        <taxon>Cephalobomorpha</taxon>
        <taxon>Cephaloboidea</taxon>
        <taxon>Cephalobidae</taxon>
        <taxon>Acrobeloides</taxon>
    </lineage>
</organism>
<dbReference type="AlphaFoldDB" id="A0A914C2L7"/>
<sequence>MSDEGISEIAQQIIENHSTGLVPLNDPLREAQLSIQQSTLSTALIKAGSKKLPGGENNTISSLYQKVIKSSSSIPEFDWSKFMKQRHDAELAADISSHPNLVIAMSKAGNIFEQANSIFLNIDKKHFDNTLKNTRQLESFVELVLNTIRISTSPDGAIIATLNMADMAIAVTNCLKTCLEKR</sequence>
<evidence type="ECO:0000313" key="2">
    <source>
        <dbReference type="WBParaSite" id="ACRNAN_Path_160.g574.t1"/>
    </source>
</evidence>
<dbReference type="Proteomes" id="UP000887540">
    <property type="component" value="Unplaced"/>
</dbReference>
<accession>A0A914C2L7</accession>
<proteinExistence type="predicted"/>
<keyword evidence="1" id="KW-1185">Reference proteome</keyword>